<dbReference type="Gene3D" id="3.40.50.80">
    <property type="entry name" value="Nucleotide-binding domain of ferredoxin-NADP reductase (FNR) module"/>
    <property type="match status" value="1"/>
</dbReference>
<gene>
    <name evidence="9" type="ORF">SAMN04490187_3133</name>
</gene>
<evidence type="ECO:0000256" key="4">
    <source>
        <dbReference type="ARBA" id="ARBA00023002"/>
    </source>
</evidence>
<dbReference type="RefSeq" id="WP_090454422.1">
    <property type="nucleotide sequence ID" value="NZ_FNTC01000002.1"/>
</dbReference>
<dbReference type="GO" id="GO:0008168">
    <property type="term" value="F:methyltransferase activity"/>
    <property type="evidence" value="ECO:0007669"/>
    <property type="project" value="UniProtKB-KW"/>
</dbReference>
<dbReference type="PROSITE" id="PS00197">
    <property type="entry name" value="2FE2S_FER_1"/>
    <property type="match status" value="1"/>
</dbReference>
<dbReference type="PANTHER" id="PTHR47354:SF1">
    <property type="entry name" value="CARNITINE MONOOXYGENASE REDUCTASE SUBUNIT"/>
    <property type="match status" value="1"/>
</dbReference>
<dbReference type="PROSITE" id="PS51384">
    <property type="entry name" value="FAD_FR"/>
    <property type="match status" value="1"/>
</dbReference>
<dbReference type="CDD" id="cd06185">
    <property type="entry name" value="PDR_like"/>
    <property type="match status" value="1"/>
</dbReference>
<dbReference type="GO" id="GO:0016491">
    <property type="term" value="F:oxidoreductase activity"/>
    <property type="evidence" value="ECO:0007669"/>
    <property type="project" value="UniProtKB-KW"/>
</dbReference>
<keyword evidence="5" id="KW-0408">Iron</keyword>
<feature type="domain" description="2Fe-2S ferredoxin-type" evidence="7">
    <location>
        <begin position="234"/>
        <end position="319"/>
    </location>
</feature>
<dbReference type="InterPro" id="IPR017938">
    <property type="entry name" value="Riboflavin_synthase-like_b-brl"/>
</dbReference>
<dbReference type="InterPro" id="IPR050415">
    <property type="entry name" value="MRET"/>
</dbReference>
<dbReference type="InterPro" id="IPR001041">
    <property type="entry name" value="2Fe-2S_ferredoxin-type"/>
</dbReference>
<proteinExistence type="predicted"/>
<protein>
    <submittedName>
        <fullName evidence="9">Vanillate O-demethylase ferredoxin subunit</fullName>
    </submittedName>
</protein>
<evidence type="ECO:0000256" key="1">
    <source>
        <dbReference type="ARBA" id="ARBA00022630"/>
    </source>
</evidence>
<keyword evidence="9" id="KW-0489">Methyltransferase</keyword>
<dbReference type="GO" id="GO:0046872">
    <property type="term" value="F:metal ion binding"/>
    <property type="evidence" value="ECO:0007669"/>
    <property type="project" value="UniProtKB-KW"/>
</dbReference>
<dbReference type="InterPro" id="IPR036010">
    <property type="entry name" value="2Fe-2S_ferredoxin-like_sf"/>
</dbReference>
<keyword evidence="10" id="KW-1185">Reference proteome</keyword>
<organism evidence="9 10">
    <name type="scientific">Pseudomonas jessenii</name>
    <dbReference type="NCBI Taxonomy" id="77298"/>
    <lineage>
        <taxon>Bacteria</taxon>
        <taxon>Pseudomonadati</taxon>
        <taxon>Pseudomonadota</taxon>
        <taxon>Gammaproteobacteria</taxon>
        <taxon>Pseudomonadales</taxon>
        <taxon>Pseudomonadaceae</taxon>
        <taxon>Pseudomonas</taxon>
    </lineage>
</organism>
<dbReference type="PANTHER" id="PTHR47354">
    <property type="entry name" value="NADH OXIDOREDUCTASE HCR"/>
    <property type="match status" value="1"/>
</dbReference>
<keyword evidence="6" id="KW-0411">Iron-sulfur</keyword>
<dbReference type="InterPro" id="IPR017927">
    <property type="entry name" value="FAD-bd_FR_type"/>
</dbReference>
<evidence type="ECO:0000256" key="2">
    <source>
        <dbReference type="ARBA" id="ARBA00022714"/>
    </source>
</evidence>
<dbReference type="Gene3D" id="2.40.30.10">
    <property type="entry name" value="Translation factors"/>
    <property type="match status" value="1"/>
</dbReference>
<dbReference type="InterPro" id="IPR039261">
    <property type="entry name" value="FNR_nucleotide-bd"/>
</dbReference>
<keyword evidence="9" id="KW-0808">Transferase</keyword>
<dbReference type="EMBL" id="FNTC01000002">
    <property type="protein sequence ID" value="SEC09223.1"/>
    <property type="molecule type" value="Genomic_DNA"/>
</dbReference>
<dbReference type="CDD" id="cd00207">
    <property type="entry name" value="fer2"/>
    <property type="match status" value="1"/>
</dbReference>
<keyword evidence="1" id="KW-0285">Flavoprotein</keyword>
<dbReference type="SUPFAM" id="SSF52343">
    <property type="entry name" value="Ferredoxin reductase-like, C-terminal NADP-linked domain"/>
    <property type="match status" value="1"/>
</dbReference>
<dbReference type="Pfam" id="PF00111">
    <property type="entry name" value="Fer2"/>
    <property type="match status" value="1"/>
</dbReference>
<dbReference type="Proteomes" id="UP000198542">
    <property type="component" value="Unassembled WGS sequence"/>
</dbReference>
<evidence type="ECO:0000313" key="10">
    <source>
        <dbReference type="Proteomes" id="UP000198542"/>
    </source>
</evidence>
<dbReference type="InterPro" id="IPR006058">
    <property type="entry name" value="2Fe2S_fd_BS"/>
</dbReference>
<evidence type="ECO:0000259" key="8">
    <source>
        <dbReference type="PROSITE" id="PS51384"/>
    </source>
</evidence>
<dbReference type="GO" id="GO:0051537">
    <property type="term" value="F:2 iron, 2 sulfur cluster binding"/>
    <property type="evidence" value="ECO:0007669"/>
    <property type="project" value="UniProtKB-KW"/>
</dbReference>
<evidence type="ECO:0000256" key="3">
    <source>
        <dbReference type="ARBA" id="ARBA00022723"/>
    </source>
</evidence>
<keyword evidence="2" id="KW-0001">2Fe-2S</keyword>
<name>A0A231GPB0_PSEJE</name>
<dbReference type="PROSITE" id="PS51085">
    <property type="entry name" value="2FE2S_FER_2"/>
    <property type="match status" value="1"/>
</dbReference>
<dbReference type="InterPro" id="IPR012675">
    <property type="entry name" value="Beta-grasp_dom_sf"/>
</dbReference>
<keyword evidence="4" id="KW-0560">Oxidoreductase</keyword>
<reference evidence="10" key="1">
    <citation type="submission" date="2016-10" db="EMBL/GenBank/DDBJ databases">
        <authorList>
            <person name="Varghese N."/>
            <person name="Submissions S."/>
        </authorList>
    </citation>
    <scope>NUCLEOTIDE SEQUENCE [LARGE SCALE GENOMIC DNA]</scope>
    <source>
        <strain evidence="10">BS3660</strain>
    </source>
</reference>
<dbReference type="GO" id="GO:0032259">
    <property type="term" value="P:methylation"/>
    <property type="evidence" value="ECO:0007669"/>
    <property type="project" value="UniProtKB-KW"/>
</dbReference>
<dbReference type="AlphaFoldDB" id="A0A231GPB0"/>
<dbReference type="SUPFAM" id="SSF54292">
    <property type="entry name" value="2Fe-2S ferredoxin-like"/>
    <property type="match status" value="1"/>
</dbReference>
<accession>A0A231GPB0</accession>
<evidence type="ECO:0000313" key="9">
    <source>
        <dbReference type="EMBL" id="SEC09223.1"/>
    </source>
</evidence>
<dbReference type="SUPFAM" id="SSF63380">
    <property type="entry name" value="Riboflavin synthase domain-like"/>
    <property type="match status" value="1"/>
</dbReference>
<keyword evidence="3" id="KW-0479">Metal-binding</keyword>
<feature type="domain" description="FAD-binding FR-type" evidence="8">
    <location>
        <begin position="2"/>
        <end position="104"/>
    </location>
</feature>
<sequence length="319" mass="35040">MPNTFQVYIKSVTHEADGVLAYELKGLEGVTLPAFTPGAHIDVIAEGIPLRSYSLLNDPSERNRYVIAVAKDPKSRGGSIMIHERLRPGDKLQVSEPRNLFPLAEGEHRSVLIAGGIGVTPLWCMAQYLNSKKIDWELHYFARSVNHAALIDAMQGHISQDKVQLLLGYDVEATVAHIQEVFRGDDGTRHYYCCGPAGMIQVYSEQAKALSISDGRVHFESFIPLQEAATSGGYEIVLARTGKTLRMEQGKSILDALIENGVEMMHSCREGICGACEVRVLEGTPDHRDSILSEAEKQAGKTLFVCCSGSKTPRMVLDL</sequence>
<evidence type="ECO:0000256" key="6">
    <source>
        <dbReference type="ARBA" id="ARBA00023014"/>
    </source>
</evidence>
<dbReference type="PRINTS" id="PR00409">
    <property type="entry name" value="PHDIOXRDTASE"/>
</dbReference>
<evidence type="ECO:0000256" key="5">
    <source>
        <dbReference type="ARBA" id="ARBA00023004"/>
    </source>
</evidence>
<dbReference type="Gene3D" id="3.10.20.30">
    <property type="match status" value="1"/>
</dbReference>
<evidence type="ECO:0000259" key="7">
    <source>
        <dbReference type="PROSITE" id="PS51085"/>
    </source>
</evidence>